<keyword evidence="5" id="KW-1185">Reference proteome</keyword>
<feature type="domain" description="AAA+ ATPase" evidence="3">
    <location>
        <begin position="216"/>
        <end position="399"/>
    </location>
</feature>
<dbReference type="InterPro" id="IPR025158">
    <property type="entry name" value="Mg_chelat-rel_C"/>
</dbReference>
<dbReference type="SUPFAM" id="SSF54211">
    <property type="entry name" value="Ribosomal protein S5 domain 2-like"/>
    <property type="match status" value="1"/>
</dbReference>
<dbReference type="SMART" id="SM00382">
    <property type="entry name" value="AAA"/>
    <property type="match status" value="1"/>
</dbReference>
<dbReference type="InterPro" id="IPR045006">
    <property type="entry name" value="CHLI-like"/>
</dbReference>
<dbReference type="Proteomes" id="UP000218418">
    <property type="component" value="Chromosome"/>
</dbReference>
<gene>
    <name evidence="4" type="ORF">NIES267_01080</name>
</gene>
<evidence type="ECO:0000256" key="1">
    <source>
        <dbReference type="ARBA" id="ARBA00003398"/>
    </source>
</evidence>
<dbReference type="Gene3D" id="3.40.50.300">
    <property type="entry name" value="P-loop containing nucleotide triphosphate hydrolases"/>
    <property type="match status" value="1"/>
</dbReference>
<reference evidence="4 5" key="1">
    <citation type="submission" date="2017-06" db="EMBL/GenBank/DDBJ databases">
        <title>Genome sequencing of cyanobaciteial culture collection at National Institute for Environmental Studies (NIES).</title>
        <authorList>
            <person name="Hirose Y."/>
            <person name="Shimura Y."/>
            <person name="Fujisawa T."/>
            <person name="Nakamura Y."/>
            <person name="Kawachi M."/>
        </authorList>
    </citation>
    <scope>NUCLEOTIDE SEQUENCE [LARGE SCALE GENOMIC DNA]</scope>
    <source>
        <strain evidence="4 5">NIES-267</strain>
    </source>
</reference>
<dbReference type="InterPro" id="IPR000523">
    <property type="entry name" value="Mg_chelatse_chII-like_cat_dom"/>
</dbReference>
<organism evidence="4 5">
    <name type="scientific">Calothrix parasitica NIES-267</name>
    <dbReference type="NCBI Taxonomy" id="1973488"/>
    <lineage>
        <taxon>Bacteria</taxon>
        <taxon>Bacillati</taxon>
        <taxon>Cyanobacteriota</taxon>
        <taxon>Cyanophyceae</taxon>
        <taxon>Nostocales</taxon>
        <taxon>Calotrichaceae</taxon>
        <taxon>Calothrix</taxon>
    </lineage>
</organism>
<dbReference type="InterPro" id="IPR020568">
    <property type="entry name" value="Ribosomal_Su5_D2-typ_SF"/>
</dbReference>
<dbReference type="SUPFAM" id="SSF52540">
    <property type="entry name" value="P-loop containing nucleoside triphosphate hydrolases"/>
    <property type="match status" value="1"/>
</dbReference>
<proteinExistence type="inferred from homology"/>
<dbReference type="CDD" id="cd00009">
    <property type="entry name" value="AAA"/>
    <property type="match status" value="1"/>
</dbReference>
<evidence type="ECO:0000313" key="5">
    <source>
        <dbReference type="Proteomes" id="UP000218418"/>
    </source>
</evidence>
<evidence type="ECO:0000259" key="3">
    <source>
        <dbReference type="SMART" id="SM00382"/>
    </source>
</evidence>
<dbReference type="PANTHER" id="PTHR32039">
    <property type="entry name" value="MAGNESIUM-CHELATASE SUBUNIT CHLI"/>
    <property type="match status" value="1"/>
</dbReference>
<dbReference type="GO" id="GO:0005524">
    <property type="term" value="F:ATP binding"/>
    <property type="evidence" value="ECO:0007669"/>
    <property type="project" value="InterPro"/>
</dbReference>
<dbReference type="Pfam" id="PF01078">
    <property type="entry name" value="Mg_chelatase"/>
    <property type="match status" value="1"/>
</dbReference>
<comment type="similarity">
    <text evidence="2">Belongs to the Mg-chelatase subunits D/I family. ComM subfamily.</text>
</comment>
<dbReference type="InterPro" id="IPR014721">
    <property type="entry name" value="Ribsml_uS5_D2-typ_fold_subgr"/>
</dbReference>
<dbReference type="Pfam" id="PF13335">
    <property type="entry name" value="Mg_chelatase_C"/>
    <property type="match status" value="1"/>
</dbReference>
<dbReference type="PANTHER" id="PTHR32039:SF7">
    <property type="entry name" value="COMPETENCE PROTEIN COMM"/>
    <property type="match status" value="1"/>
</dbReference>
<evidence type="ECO:0000256" key="2">
    <source>
        <dbReference type="ARBA" id="ARBA00006354"/>
    </source>
</evidence>
<evidence type="ECO:0000313" key="4">
    <source>
        <dbReference type="EMBL" id="BAY80651.1"/>
    </source>
</evidence>
<dbReference type="OrthoDB" id="9813147at2"/>
<comment type="function">
    <text evidence="1">Involved in chlorophyll biosynthesis; introduces a magnesium ion into protoporphyrin IX to yield Mg-protoporphyrin IX.</text>
</comment>
<dbReference type="NCBIfam" id="TIGR00368">
    <property type="entry name" value="YifB family Mg chelatase-like AAA ATPase"/>
    <property type="match status" value="1"/>
</dbReference>
<dbReference type="InterPro" id="IPR004482">
    <property type="entry name" value="Mg_chelat-rel"/>
</dbReference>
<dbReference type="EMBL" id="AP018227">
    <property type="protein sequence ID" value="BAY80651.1"/>
    <property type="molecule type" value="Genomic_DNA"/>
</dbReference>
<name>A0A1Z4LHE5_9CYAN</name>
<dbReference type="Pfam" id="PF13541">
    <property type="entry name" value="ChlI"/>
    <property type="match status" value="1"/>
</dbReference>
<protein>
    <submittedName>
        <fullName evidence="4">Mg chelatase, subunit ChlI</fullName>
    </submittedName>
</protein>
<accession>A0A1Z4LHE5</accession>
<dbReference type="AlphaFoldDB" id="A0A1Z4LHE5"/>
<dbReference type="InterPro" id="IPR003593">
    <property type="entry name" value="AAA+_ATPase"/>
</dbReference>
<dbReference type="InterPro" id="IPR027417">
    <property type="entry name" value="P-loop_NTPase"/>
</dbReference>
<dbReference type="Gene3D" id="3.30.230.10">
    <property type="match status" value="1"/>
</dbReference>
<sequence length="512" mass="56038">MLARVWSASIVGIDAIKVGVEVDVSGGLPAIVMLGLPDSAVQESKERVKATLKNAGFAFPMRKIVINLTPADLRKEGPSFDLPISVGILAASDQVNPDLLGDYLFLGEVSLDGSLRPVAGVLPIAAAAQNMGITALVVPADNAQEAAVVKGLDVYGFENITQVADFLNNPSRHKPVQLDETVEEESHDAAFIHNLDLKDVKGQAHARRALEIAAAGGHNLIFVGPPGSGKTMLARRLPHILPPLGFDESLEVTRIYSVAGLLKNRGKLIRDRPFRSPHHSASGPSLVGGGSYPRPGEISLSHRGVLFLDELTEFKRDVLEFLRQPLEDGQVTISRTKQSVMFPAQFTLVASTNPCPCGFYGDTIEQCTCSPNKREQYWGKLSGPLMDRIDLQVAVNRLKPEEITQQPSGESSETVRERVLIARERASKRFVNEKIIRCNAQMQSRHLQKWCKLDDASRNLLEMAIRKLSLSARASDRILKVARTIADLAGDENLQPHHVAEAVQYRTIDRMQ</sequence>